<evidence type="ECO:0000313" key="4">
    <source>
        <dbReference type="Proteomes" id="UP000283805"/>
    </source>
</evidence>
<name>A0A419WE81_9EURY</name>
<dbReference type="Proteomes" id="UP000283805">
    <property type="component" value="Unassembled WGS sequence"/>
</dbReference>
<protein>
    <submittedName>
        <fullName evidence="3">Cytoskeletal protein CcmA (Bactofilin family)</fullName>
    </submittedName>
</protein>
<dbReference type="InterPro" id="IPR058486">
    <property type="entry name" value="DUF8173"/>
</dbReference>
<organism evidence="3 4">
    <name type="scientific">Halopiger aswanensis</name>
    <dbReference type="NCBI Taxonomy" id="148449"/>
    <lineage>
        <taxon>Archaea</taxon>
        <taxon>Methanobacteriati</taxon>
        <taxon>Methanobacteriota</taxon>
        <taxon>Stenosarchaea group</taxon>
        <taxon>Halobacteria</taxon>
        <taxon>Halobacteriales</taxon>
        <taxon>Natrialbaceae</taxon>
        <taxon>Halopiger</taxon>
    </lineage>
</organism>
<dbReference type="EMBL" id="RAPO01000003">
    <property type="protein sequence ID" value="RKD93763.1"/>
    <property type="molecule type" value="Genomic_DNA"/>
</dbReference>
<feature type="transmembrane region" description="Helical" evidence="1">
    <location>
        <begin position="202"/>
        <end position="223"/>
    </location>
</feature>
<sequence length="369" mass="36918">MVRGMTRTRLRTSLVTVLIALVVCVGLVPGAVTAQAQVQDAQTGGTVVVEEGETVENLEAFAGTVVVDGTVTGDVEAVAGSIRINGDVGGNVEATGGSVTIAGNIDGNVEAATGSLEIAESATIGGDLSGGAGSVAIDGTLEGDATIGADTIRLGENAAIAGDLRYGGDLEGNTDAVAGEIQQDSSLGTGGDFAPSIPFGSWLVAGYTFALHLVLGAVLLGLFPRFSDGVADRVGRTPLRSGLVGLGVLIGIPVLLIALAITIVGIPLSIVGAFAFAFVLWIGVVYGWFAVAAQALSAADVENRWLALVVGLLAGTLISQIPYVGGLVSLLVFLLGLGAFAYGLYSHRKAVGGGRQEPQPGVPEGPAAD</sequence>
<reference evidence="3 4" key="1">
    <citation type="submission" date="2018-09" db="EMBL/GenBank/DDBJ databases">
        <title>Genomic Encyclopedia of Archaeal and Bacterial Type Strains, Phase II (KMG-II): from individual species to whole genera.</title>
        <authorList>
            <person name="Goeker M."/>
        </authorList>
    </citation>
    <scope>NUCLEOTIDE SEQUENCE [LARGE SCALE GENOMIC DNA]</scope>
    <source>
        <strain evidence="3 4">DSM 13151</strain>
    </source>
</reference>
<gene>
    <name evidence="3" type="ORF">ATJ93_3395</name>
</gene>
<keyword evidence="1" id="KW-0812">Transmembrane</keyword>
<evidence type="ECO:0000256" key="1">
    <source>
        <dbReference type="SAM" id="Phobius"/>
    </source>
</evidence>
<feature type="transmembrane region" description="Helical" evidence="1">
    <location>
        <begin position="243"/>
        <end position="264"/>
    </location>
</feature>
<proteinExistence type="predicted"/>
<evidence type="ECO:0000313" key="3">
    <source>
        <dbReference type="EMBL" id="RKD93763.1"/>
    </source>
</evidence>
<dbReference type="InterPro" id="IPR007607">
    <property type="entry name" value="BacA/B"/>
</dbReference>
<dbReference type="Pfam" id="PF04519">
    <property type="entry name" value="Bactofilin"/>
    <property type="match status" value="1"/>
</dbReference>
<keyword evidence="1" id="KW-1133">Transmembrane helix</keyword>
<feature type="transmembrane region" description="Helical" evidence="1">
    <location>
        <begin position="305"/>
        <end position="321"/>
    </location>
</feature>
<feature type="transmembrane region" description="Helical" evidence="1">
    <location>
        <begin position="270"/>
        <end position="293"/>
    </location>
</feature>
<comment type="caution">
    <text evidence="3">The sequence shown here is derived from an EMBL/GenBank/DDBJ whole genome shotgun (WGS) entry which is preliminary data.</text>
</comment>
<accession>A0A419WE81</accession>
<keyword evidence="1" id="KW-0472">Membrane</keyword>
<dbReference type="AlphaFoldDB" id="A0A419WE81"/>
<evidence type="ECO:0000259" key="2">
    <source>
        <dbReference type="Pfam" id="PF26514"/>
    </source>
</evidence>
<feature type="domain" description="DUF8173" evidence="2">
    <location>
        <begin position="201"/>
        <end position="345"/>
    </location>
</feature>
<dbReference type="Pfam" id="PF26514">
    <property type="entry name" value="DUF8173"/>
    <property type="match status" value="1"/>
</dbReference>
<keyword evidence="4" id="KW-1185">Reference proteome</keyword>
<feature type="transmembrane region" description="Helical" evidence="1">
    <location>
        <begin position="327"/>
        <end position="345"/>
    </location>
</feature>